<accession>A0A9P3GRJ0</accession>
<name>A0A9P3GRJ0_9APHY</name>
<feature type="region of interest" description="Disordered" evidence="1">
    <location>
        <begin position="180"/>
        <end position="201"/>
    </location>
</feature>
<evidence type="ECO:0000256" key="1">
    <source>
        <dbReference type="SAM" id="MobiDB-lite"/>
    </source>
</evidence>
<evidence type="ECO:0000313" key="2">
    <source>
        <dbReference type="EMBL" id="GJF00548.1"/>
    </source>
</evidence>
<organism evidence="2 3">
    <name type="scientific">Phanerochaete sordida</name>
    <dbReference type="NCBI Taxonomy" id="48140"/>
    <lineage>
        <taxon>Eukaryota</taxon>
        <taxon>Fungi</taxon>
        <taxon>Dikarya</taxon>
        <taxon>Basidiomycota</taxon>
        <taxon>Agaricomycotina</taxon>
        <taxon>Agaricomycetes</taxon>
        <taxon>Polyporales</taxon>
        <taxon>Phanerochaetaceae</taxon>
        <taxon>Phanerochaete</taxon>
    </lineage>
</organism>
<dbReference type="AlphaFoldDB" id="A0A9P3GRJ0"/>
<gene>
    <name evidence="2" type="ORF">PsYK624_168410</name>
</gene>
<dbReference type="EMBL" id="BPQB01000165">
    <property type="protein sequence ID" value="GJF00548.1"/>
    <property type="molecule type" value="Genomic_DNA"/>
</dbReference>
<comment type="caution">
    <text evidence="2">The sequence shown here is derived from an EMBL/GenBank/DDBJ whole genome shotgun (WGS) entry which is preliminary data.</text>
</comment>
<keyword evidence="3" id="KW-1185">Reference proteome</keyword>
<feature type="region of interest" description="Disordered" evidence="1">
    <location>
        <begin position="232"/>
        <end position="374"/>
    </location>
</feature>
<proteinExistence type="predicted"/>
<feature type="compositionally biased region" description="Basic and acidic residues" evidence="1">
    <location>
        <begin position="321"/>
        <end position="330"/>
    </location>
</feature>
<sequence>MRRRCKTDYDTAWNALAENAWNVTRELIDAEREEPRRRAGQFLRLRPRHEAEGAQVFSAFALGVPQDEKKITRAPFEEPPALESVDSTDGGAVEGIGDGGTIGLMDEVLGDGQNREPICEDEIDTHRGTEEGWLEFVEWRNARDQHAAKQEHKRALRKAKAHWRKAYEVIQRDIEKGEYTPGSVWLTPEEDHERADREREIDEENANRAYWTASAAYVTRAAEDKRAVTHAFRRQTKARETEQKSQQNDESPSGNDQAHLGATKDVPAEGSSVGGDLEGGSLEGADARGTVIENGAPTDAEGLGSATGAAGDQGGGLDVDELLRTEERGSAETAQQSVVAQIEREDPRYRTPLVPVEEGRKRHARSVAARRSLE</sequence>
<dbReference type="Proteomes" id="UP000703269">
    <property type="component" value="Unassembled WGS sequence"/>
</dbReference>
<evidence type="ECO:0000313" key="3">
    <source>
        <dbReference type="Proteomes" id="UP000703269"/>
    </source>
</evidence>
<reference evidence="2 3" key="1">
    <citation type="submission" date="2021-08" db="EMBL/GenBank/DDBJ databases">
        <title>Draft Genome Sequence of Phanerochaete sordida strain YK-624.</title>
        <authorList>
            <person name="Mori T."/>
            <person name="Dohra H."/>
            <person name="Suzuki T."/>
            <person name="Kawagishi H."/>
            <person name="Hirai H."/>
        </authorList>
    </citation>
    <scope>NUCLEOTIDE SEQUENCE [LARGE SCALE GENOMIC DNA]</scope>
    <source>
        <strain evidence="2 3">YK-624</strain>
    </source>
</reference>
<feature type="compositionally biased region" description="Gly residues" evidence="1">
    <location>
        <begin position="272"/>
        <end position="282"/>
    </location>
</feature>
<feature type="compositionally biased region" description="Polar residues" evidence="1">
    <location>
        <begin position="244"/>
        <end position="256"/>
    </location>
</feature>
<protein>
    <submittedName>
        <fullName evidence="2">Uncharacterized protein</fullName>
    </submittedName>
</protein>
<feature type="compositionally biased region" description="Basic and acidic residues" evidence="1">
    <location>
        <begin position="189"/>
        <end position="200"/>
    </location>
</feature>